<dbReference type="SMART" id="SM00893">
    <property type="entry name" value="ETF"/>
    <property type="match status" value="1"/>
</dbReference>
<dbReference type="InterPro" id="IPR014730">
    <property type="entry name" value="ETF_a/b_N"/>
</dbReference>
<evidence type="ECO:0000313" key="3">
    <source>
        <dbReference type="Proteomes" id="UP000664277"/>
    </source>
</evidence>
<organism evidence="2 3">
    <name type="scientific">Candidatus Obscuribacter phosphatis</name>
    <dbReference type="NCBI Taxonomy" id="1906157"/>
    <lineage>
        <taxon>Bacteria</taxon>
        <taxon>Bacillati</taxon>
        <taxon>Candidatus Melainabacteria</taxon>
        <taxon>Candidatus Obscuribacterales</taxon>
        <taxon>Candidatus Obscuribacteraceae</taxon>
        <taxon>Candidatus Obscuribacter</taxon>
    </lineage>
</organism>
<dbReference type="GO" id="GO:0009055">
    <property type="term" value="F:electron transfer activity"/>
    <property type="evidence" value="ECO:0007669"/>
    <property type="project" value="InterPro"/>
</dbReference>
<reference evidence="2" key="1">
    <citation type="submission" date="2021-02" db="EMBL/GenBank/DDBJ databases">
        <title>Genome-Resolved Metagenomics of a Microbial Community Performing Photosynthetic Biological Nutrient Removal.</title>
        <authorList>
            <person name="Mcdaniel E.A."/>
        </authorList>
    </citation>
    <scope>NUCLEOTIDE SEQUENCE</scope>
    <source>
        <strain evidence="2">UWPOB_OBS1</strain>
    </source>
</reference>
<dbReference type="Gene3D" id="3.40.50.620">
    <property type="entry name" value="HUPs"/>
    <property type="match status" value="1"/>
</dbReference>
<protein>
    <submittedName>
        <fullName evidence="2">Electron transfer flavoprotein subunit beta/FixA family protein</fullName>
    </submittedName>
</protein>
<accession>A0A8J7PK41</accession>
<dbReference type="InterPro" id="IPR014729">
    <property type="entry name" value="Rossmann-like_a/b/a_fold"/>
</dbReference>
<dbReference type="PANTHER" id="PTHR21294">
    <property type="entry name" value="ELECTRON TRANSFER FLAVOPROTEIN BETA-SUBUNIT"/>
    <property type="match status" value="1"/>
</dbReference>
<dbReference type="CDD" id="cd01714">
    <property type="entry name" value="ETF_beta"/>
    <property type="match status" value="1"/>
</dbReference>
<name>A0A8J7PK41_9BACT</name>
<dbReference type="SUPFAM" id="SSF52402">
    <property type="entry name" value="Adenine nucleotide alpha hydrolases-like"/>
    <property type="match status" value="1"/>
</dbReference>
<dbReference type="InterPro" id="IPR012255">
    <property type="entry name" value="ETF_b"/>
</dbReference>
<sequence length="260" mass="27430">MKIAVCVKAVPDTEAKIAIADGKKNIDFAGVRFVTSPYDEFAIEEALKLKEKLGGDTTVISMGGAECTDVLRDSLARGIDNAVHLNDADFAGLDTLSTAKVLASAIKDGGYEIVFMGQQGVGGDNSQVPSMLAELLGFAQATMAVKFECDGTTFKAEREIEGAHEFIEGSLPAVISAQKGLNEPRYPGIKGVMAARRKEIAVKDAAALGVKGQVGGANLKATIKEMALPPERPQGRKIEGDSDAQVSELVKLLRSEAHVL</sequence>
<dbReference type="PIRSF" id="PIRSF000090">
    <property type="entry name" value="Beta-ETF"/>
    <property type="match status" value="1"/>
</dbReference>
<evidence type="ECO:0000313" key="2">
    <source>
        <dbReference type="EMBL" id="MBN8659357.1"/>
    </source>
</evidence>
<dbReference type="InterPro" id="IPR033948">
    <property type="entry name" value="ETF_beta_N"/>
</dbReference>
<dbReference type="AlphaFoldDB" id="A0A8J7PK41"/>
<proteinExistence type="predicted"/>
<dbReference type="Pfam" id="PF01012">
    <property type="entry name" value="ETF"/>
    <property type="match status" value="1"/>
</dbReference>
<evidence type="ECO:0000259" key="1">
    <source>
        <dbReference type="SMART" id="SM00893"/>
    </source>
</evidence>
<comment type="caution">
    <text evidence="2">The sequence shown here is derived from an EMBL/GenBank/DDBJ whole genome shotgun (WGS) entry which is preliminary data.</text>
</comment>
<feature type="domain" description="Electron transfer flavoprotein alpha/beta-subunit N-terminal" evidence="1">
    <location>
        <begin position="23"/>
        <end position="212"/>
    </location>
</feature>
<dbReference type="Proteomes" id="UP000664277">
    <property type="component" value="Unassembled WGS sequence"/>
</dbReference>
<gene>
    <name evidence="2" type="ORF">J0M35_03265</name>
</gene>
<dbReference type="EMBL" id="JAFLCK010000003">
    <property type="protein sequence ID" value="MBN8659357.1"/>
    <property type="molecule type" value="Genomic_DNA"/>
</dbReference>